<dbReference type="Pfam" id="PF13640">
    <property type="entry name" value="2OG-FeII_Oxy_3"/>
    <property type="match status" value="1"/>
</dbReference>
<dbReference type="InterPro" id="IPR044862">
    <property type="entry name" value="Pro_4_hyd_alph_FE2OG_OXY"/>
</dbReference>
<evidence type="ECO:0000313" key="3">
    <source>
        <dbReference type="EMBL" id="GAQ83930.1"/>
    </source>
</evidence>
<gene>
    <name evidence="3" type="ORF">KFL_001690080</name>
</gene>
<dbReference type="AlphaFoldDB" id="A0A1Y1HZ32"/>
<feature type="region of interest" description="Disordered" evidence="1">
    <location>
        <begin position="552"/>
        <end position="595"/>
    </location>
</feature>
<dbReference type="PANTHER" id="PTHR33099:SF7">
    <property type="entry name" value="MYND-TYPE DOMAIN-CONTAINING PROTEIN"/>
    <property type="match status" value="1"/>
</dbReference>
<evidence type="ECO:0000256" key="1">
    <source>
        <dbReference type="SAM" id="MobiDB-lite"/>
    </source>
</evidence>
<reference evidence="3 4" key="1">
    <citation type="journal article" date="2014" name="Nat. Commun.">
        <title>Klebsormidium flaccidum genome reveals primary factors for plant terrestrial adaptation.</title>
        <authorList>
            <person name="Hori K."/>
            <person name="Maruyama F."/>
            <person name="Fujisawa T."/>
            <person name="Togashi T."/>
            <person name="Yamamoto N."/>
            <person name="Seo M."/>
            <person name="Sato S."/>
            <person name="Yamada T."/>
            <person name="Mori H."/>
            <person name="Tajima N."/>
            <person name="Moriyama T."/>
            <person name="Ikeuchi M."/>
            <person name="Watanabe M."/>
            <person name="Wada H."/>
            <person name="Kobayashi K."/>
            <person name="Saito M."/>
            <person name="Masuda T."/>
            <person name="Sasaki-Sekimoto Y."/>
            <person name="Mashiguchi K."/>
            <person name="Awai K."/>
            <person name="Shimojima M."/>
            <person name="Masuda S."/>
            <person name="Iwai M."/>
            <person name="Nobusawa T."/>
            <person name="Narise T."/>
            <person name="Kondo S."/>
            <person name="Saito H."/>
            <person name="Sato R."/>
            <person name="Murakawa M."/>
            <person name="Ihara Y."/>
            <person name="Oshima-Yamada Y."/>
            <person name="Ohtaka K."/>
            <person name="Satoh M."/>
            <person name="Sonobe K."/>
            <person name="Ishii M."/>
            <person name="Ohtani R."/>
            <person name="Kanamori-Sato M."/>
            <person name="Honoki R."/>
            <person name="Miyazaki D."/>
            <person name="Mochizuki H."/>
            <person name="Umetsu J."/>
            <person name="Higashi K."/>
            <person name="Shibata D."/>
            <person name="Kamiya Y."/>
            <person name="Sato N."/>
            <person name="Nakamura Y."/>
            <person name="Tabata S."/>
            <person name="Ida S."/>
            <person name="Kurokawa K."/>
            <person name="Ohta H."/>
        </authorList>
    </citation>
    <scope>NUCLEOTIDE SEQUENCE [LARGE SCALE GENOMIC DNA]</scope>
    <source>
        <strain evidence="3 4">NIES-2285</strain>
    </source>
</reference>
<feature type="compositionally biased region" description="Polar residues" evidence="1">
    <location>
        <begin position="552"/>
        <end position="571"/>
    </location>
</feature>
<protein>
    <recommendedName>
        <fullName evidence="2">Prolyl 4-hydroxylase alpha subunit Fe(2+) 2OG dioxygenase domain-containing protein</fullName>
    </recommendedName>
</protein>
<dbReference type="Gene3D" id="2.60.120.620">
    <property type="entry name" value="q2cbj1_9rhob like domain"/>
    <property type="match status" value="1"/>
</dbReference>
<accession>A0A1Y1HZ32</accession>
<dbReference type="PANTHER" id="PTHR33099">
    <property type="entry name" value="FE2OG DIOXYGENASE DOMAIN-CONTAINING PROTEIN"/>
    <property type="match status" value="1"/>
</dbReference>
<evidence type="ECO:0000259" key="2">
    <source>
        <dbReference type="Pfam" id="PF13640"/>
    </source>
</evidence>
<proteinExistence type="predicted"/>
<name>A0A1Y1HZ32_KLENI</name>
<sequence>MRRHPSMAAPEVVKEDYRADLYSALQSEERPGSFAMTGSFKMLHTPGLELPELGPISLPLAPQQAEMMARLCSQAPFGRGEVTVYDSSIRKCLQMSPDEFKLAGPQWDAQIRQLANGAVKQGLGLPKHVKVVPQLYKQLLYEPGCFFTPHRDTEKNDGMFATLVVVLPSAHSGGELIIRHAGKDVVFDSSEETLHNVHYSAFFADCEHEIRPVTEGYRLALIYNLIAQNTAQILAPADNRSAVQNVLDAIQAWGKDADGPEKLVMPLEHQYCTKSLSFQTLKGSDIGTIDIVLQAAIAASGPRFHVYLGMLKKEEVGGGYGDDMDDMEVQDFSLELLHIIAPELGAVAFDRLPIDEEFEVLPEGALEGHEWDDEQIEEATGNEGASMERWYHHAALLLWPHANHWKIACTNSLSTAMKDTGSLAERIEGSPDSEERPDLLLALNALCGAGAKLDLSQTKALAALLVKFGDASMAQILLTKLPVSIAAQVLFPLGGRFGWTALAAAATGVFERACTPFGLADCFNLLLQLAPAIQAPGGIAPNETNRALEGVSVTSGGARSGETCTTGSSGPEGTMAGNDAEGSCGTNAEQGPADDDELERARLCARIIPLLVAKICPPPAAVPARGFYYSDPPLFSLRDTATASAFVRVLERFGADTWRPAAAALVKNQVSSALGSVPGLLSHLVGDNGLDQSEAPGGGSPKAVALARSLADALAPALIAERDPPSVVAHFFATPRLHDVETTLAPALKELAQWLGTPARLETPSFVALSGGCVKALEAKTGTRPAAPRSWALPAACACKCGECRQLVQFCLDPVRTVLQLCVAKPVKKHVQASISKCRLPVHIVGQSFNGGVNVPLICHKNGSQGAADEQALQGSGTKIAEYERDMGALAELRALGGVALQERRTNEPVVANNQGAQTGGKHVHKRARVVIDLGDD</sequence>
<organism evidence="3 4">
    <name type="scientific">Klebsormidium nitens</name>
    <name type="common">Green alga</name>
    <name type="synonym">Ulothrix nitens</name>
    <dbReference type="NCBI Taxonomy" id="105231"/>
    <lineage>
        <taxon>Eukaryota</taxon>
        <taxon>Viridiplantae</taxon>
        <taxon>Streptophyta</taxon>
        <taxon>Klebsormidiophyceae</taxon>
        <taxon>Klebsormidiales</taxon>
        <taxon>Klebsormidiaceae</taxon>
        <taxon>Klebsormidium</taxon>
    </lineage>
</organism>
<dbReference type="OrthoDB" id="542426at2759"/>
<feature type="domain" description="Prolyl 4-hydroxylase alpha subunit Fe(2+) 2OG dioxygenase" evidence="2">
    <location>
        <begin position="140"/>
        <end position="223"/>
    </location>
</feature>
<evidence type="ECO:0000313" key="4">
    <source>
        <dbReference type="Proteomes" id="UP000054558"/>
    </source>
</evidence>
<dbReference type="EMBL" id="DF237118">
    <property type="protein sequence ID" value="GAQ83930.1"/>
    <property type="molecule type" value="Genomic_DNA"/>
</dbReference>
<keyword evidence="4" id="KW-1185">Reference proteome</keyword>
<dbReference type="Proteomes" id="UP000054558">
    <property type="component" value="Unassembled WGS sequence"/>
</dbReference>